<reference evidence="1" key="1">
    <citation type="journal article" date="2020" name="Nature">
        <title>Giant virus diversity and host interactions through global metagenomics.</title>
        <authorList>
            <person name="Schulz F."/>
            <person name="Roux S."/>
            <person name="Paez-Espino D."/>
            <person name="Jungbluth S."/>
            <person name="Walsh D.A."/>
            <person name="Denef V.J."/>
            <person name="McMahon K.D."/>
            <person name="Konstantinidis K.T."/>
            <person name="Eloe-Fadrosh E.A."/>
            <person name="Kyrpides N.C."/>
            <person name="Woyke T."/>
        </authorList>
    </citation>
    <scope>NUCLEOTIDE SEQUENCE</scope>
    <source>
        <strain evidence="1">GVMAG-M-3300023184-190</strain>
    </source>
</reference>
<protein>
    <submittedName>
        <fullName evidence="1">Uncharacterized protein</fullName>
    </submittedName>
</protein>
<name>A0A6C0I2S5_9ZZZZ</name>
<dbReference type="AlphaFoldDB" id="A0A6C0I2S5"/>
<proteinExistence type="predicted"/>
<evidence type="ECO:0000313" key="1">
    <source>
        <dbReference type="EMBL" id="QHT87301.1"/>
    </source>
</evidence>
<sequence>MIKKHKTVRKQELRRCKGGTLNCSETSNAITEEEEGEDEIWKSIDSPTAYKRETERIRNAYLLRKTAKLFLKNRQLITGYFLNSICEDSGACLAFGKEVRKINKFFNGFTLTEINSPYITFPIKVKETTSSNGFITEIEFKKEGYKRVDVHNRNGEHLRYKMVKQDYVSHAILKSSRTSKSDNLMYEVLAGSFINTKNLYFPCFLETYGIYKYRNEVAWNEFNIAAVNRMHSKTTITDRLEELTGELDLGVGCQHSKHIAILIQHIKTEKKLTEYLKHTPYQQSSSELFYKYDLLYILFQIYLPLGILKNEFTHYDLHQENVVLYPAKENKYFECYYHMPDSTTIRFKTRFISKILDYGRCYFKTQSFGSREVRSQLCRLSQCKKTETTYLGNVVTGDCGILQGFGTLEPETSPGSFAYICSSKRNMSHDLRLLQWFKNLNDFTVGFSKQNANPELFGAIDMIHYGASFRSNFGISETISSGLPHAINNVNDAYIKLAEIINLPAKMEENNRIFSTFTKMGEIHVYCDQSKPMKYIPTFNRSPDKIIVENE</sequence>
<organism evidence="1">
    <name type="scientific">viral metagenome</name>
    <dbReference type="NCBI Taxonomy" id="1070528"/>
    <lineage>
        <taxon>unclassified sequences</taxon>
        <taxon>metagenomes</taxon>
        <taxon>organismal metagenomes</taxon>
    </lineage>
</organism>
<dbReference type="EMBL" id="MN740086">
    <property type="protein sequence ID" value="QHT87301.1"/>
    <property type="molecule type" value="Genomic_DNA"/>
</dbReference>
<accession>A0A6C0I2S5</accession>